<dbReference type="AlphaFoldDB" id="A0A367LJE7"/>
<dbReference type="EMBL" id="LKCN02000003">
    <property type="protein sequence ID" value="RCI14541.1"/>
    <property type="molecule type" value="Genomic_DNA"/>
</dbReference>
<sequence>MAARDRAEALVLRAARLHGLQVPQDELRLALDRTDFVEWANKHVVPENLLTADELAIYSALDCSGQVDRLAAQHELAHVQAVTDEHLRAAIEELGQSTDKIVSQTKKLRLQRDAMSRLVSEPPEGIASREQHLRQTDAQRTRLAADVDELSTNLRFMLADIEQHCRDASPRVRQLLRDILTSDDRLLTGFQKLCCELDKPMPEEEQLLDRLRKACALLAETTVKTARAKLDRVYLDTLVAAGRSRQASDDDVAAVKEELESLYSEMLPVAHMSIDRQHVQPAAESVTAKSGRKLSRTTEALEYMESCFDTLLKRMDCLRTRIEAVQSHQHAAAEMGSMAEDEMAIPASPPSKPTKMAASPSPIRLRSSTTRDEAPLDLLLQNLSLPTARNKTMSSKEQSSLLCRAVADRSKKAAEVARGAQESFERGVVAQLCDAKLAIQLLQDSLLADSPFADVNLSDAELETSILVLDQEVGKAGEKLRAVERRKPVGRSEKRDEIVRRFGL</sequence>
<protein>
    <recommendedName>
        <fullName evidence="4">HAUS augmin-like complex subunit 3 N-terminal domain-containing protein</fullName>
    </recommendedName>
</protein>
<evidence type="ECO:0008006" key="4">
    <source>
        <dbReference type="Google" id="ProtNLM"/>
    </source>
</evidence>
<evidence type="ECO:0000256" key="1">
    <source>
        <dbReference type="SAM" id="MobiDB-lite"/>
    </source>
</evidence>
<comment type="caution">
    <text evidence="2">The sequence shown here is derived from an EMBL/GenBank/DDBJ whole genome shotgun (WGS) entry which is preliminary data.</text>
</comment>
<organism evidence="2 3">
    <name type="scientific">Ophiocordyceps polyrhachis-furcata BCC 54312</name>
    <dbReference type="NCBI Taxonomy" id="1330021"/>
    <lineage>
        <taxon>Eukaryota</taxon>
        <taxon>Fungi</taxon>
        <taxon>Dikarya</taxon>
        <taxon>Ascomycota</taxon>
        <taxon>Pezizomycotina</taxon>
        <taxon>Sordariomycetes</taxon>
        <taxon>Hypocreomycetidae</taxon>
        <taxon>Hypocreales</taxon>
        <taxon>Ophiocordycipitaceae</taxon>
        <taxon>Ophiocordyceps</taxon>
    </lineage>
</organism>
<evidence type="ECO:0000313" key="3">
    <source>
        <dbReference type="Proteomes" id="UP000253664"/>
    </source>
</evidence>
<reference evidence="2 3" key="1">
    <citation type="journal article" date="2015" name="BMC Genomics">
        <title>Insights from the genome of Ophiocordyceps polyrhachis-furcata to pathogenicity and host specificity in insect fungi.</title>
        <authorList>
            <person name="Wichadakul D."/>
            <person name="Kobmoo N."/>
            <person name="Ingsriswang S."/>
            <person name="Tangphatsornruang S."/>
            <person name="Chantasingh D."/>
            <person name="Luangsa-ard J.J."/>
            <person name="Eurwilaichitr L."/>
        </authorList>
    </citation>
    <scope>NUCLEOTIDE SEQUENCE [LARGE SCALE GENOMIC DNA]</scope>
    <source>
        <strain evidence="2 3">BCC 54312</strain>
    </source>
</reference>
<keyword evidence="3" id="KW-1185">Reference proteome</keyword>
<gene>
    <name evidence="2" type="ORF">L249_6584</name>
</gene>
<accession>A0A367LJE7</accession>
<evidence type="ECO:0000313" key="2">
    <source>
        <dbReference type="EMBL" id="RCI14541.1"/>
    </source>
</evidence>
<dbReference type="OrthoDB" id="5314201at2759"/>
<dbReference type="Proteomes" id="UP000253664">
    <property type="component" value="Unassembled WGS sequence"/>
</dbReference>
<dbReference type="STRING" id="1330021.A0A367LJE7"/>
<name>A0A367LJE7_9HYPO</name>
<feature type="region of interest" description="Disordered" evidence="1">
    <location>
        <begin position="348"/>
        <end position="369"/>
    </location>
</feature>
<proteinExistence type="predicted"/>